<evidence type="ECO:0000256" key="4">
    <source>
        <dbReference type="ARBA" id="ARBA00023136"/>
    </source>
</evidence>
<keyword evidence="4 5" id="KW-0472">Membrane</keyword>
<dbReference type="InterPro" id="IPR036259">
    <property type="entry name" value="MFS_trans_sf"/>
</dbReference>
<evidence type="ECO:0000256" key="3">
    <source>
        <dbReference type="ARBA" id="ARBA00022989"/>
    </source>
</evidence>
<feature type="transmembrane region" description="Helical" evidence="5">
    <location>
        <begin position="433"/>
        <end position="459"/>
    </location>
</feature>
<dbReference type="Proteomes" id="UP000623687">
    <property type="component" value="Unassembled WGS sequence"/>
</dbReference>
<keyword evidence="2 5" id="KW-0812">Transmembrane</keyword>
<dbReference type="InterPro" id="IPR011701">
    <property type="entry name" value="MFS"/>
</dbReference>
<dbReference type="GO" id="GO:0022857">
    <property type="term" value="F:transmembrane transporter activity"/>
    <property type="evidence" value="ECO:0007669"/>
    <property type="project" value="InterPro"/>
</dbReference>
<dbReference type="InterPro" id="IPR020846">
    <property type="entry name" value="MFS_dom"/>
</dbReference>
<dbReference type="PROSITE" id="PS50850">
    <property type="entry name" value="MFS"/>
    <property type="match status" value="1"/>
</dbReference>
<accession>A0A8H7DV04</accession>
<proteinExistence type="predicted"/>
<dbReference type="OrthoDB" id="3219396at2759"/>
<feature type="transmembrane region" description="Helical" evidence="5">
    <location>
        <begin position="72"/>
        <end position="96"/>
    </location>
</feature>
<evidence type="ECO:0000259" key="6">
    <source>
        <dbReference type="PROSITE" id="PS50850"/>
    </source>
</evidence>
<organism evidence="7 8">
    <name type="scientific">Pleurotus ostreatus</name>
    <name type="common">Oyster mushroom</name>
    <name type="synonym">White-rot fungus</name>
    <dbReference type="NCBI Taxonomy" id="5322"/>
    <lineage>
        <taxon>Eukaryota</taxon>
        <taxon>Fungi</taxon>
        <taxon>Dikarya</taxon>
        <taxon>Basidiomycota</taxon>
        <taxon>Agaricomycotina</taxon>
        <taxon>Agaricomycetes</taxon>
        <taxon>Agaricomycetidae</taxon>
        <taxon>Agaricales</taxon>
        <taxon>Pleurotineae</taxon>
        <taxon>Pleurotaceae</taxon>
        <taxon>Pleurotus</taxon>
    </lineage>
</organism>
<keyword evidence="8" id="KW-1185">Reference proteome</keyword>
<feature type="transmembrane region" description="Helical" evidence="5">
    <location>
        <begin position="315"/>
        <end position="334"/>
    </location>
</feature>
<feature type="transmembrane region" description="Helical" evidence="5">
    <location>
        <begin position="138"/>
        <end position="156"/>
    </location>
</feature>
<dbReference type="SUPFAM" id="SSF81383">
    <property type="entry name" value="F-box domain"/>
    <property type="match status" value="1"/>
</dbReference>
<name>A0A8H7DV04_PLEOS</name>
<dbReference type="Gene3D" id="1.20.1250.20">
    <property type="entry name" value="MFS general substrate transporter like domains"/>
    <property type="match status" value="1"/>
</dbReference>
<gene>
    <name evidence="7" type="ORF">PC9H_003079</name>
</gene>
<feature type="transmembrane region" description="Helical" evidence="5">
    <location>
        <begin position="227"/>
        <end position="247"/>
    </location>
</feature>
<evidence type="ECO:0000313" key="8">
    <source>
        <dbReference type="Proteomes" id="UP000623687"/>
    </source>
</evidence>
<feature type="transmembrane region" description="Helical" evidence="5">
    <location>
        <begin position="168"/>
        <end position="191"/>
    </location>
</feature>
<dbReference type="InterPro" id="IPR036047">
    <property type="entry name" value="F-box-like_dom_sf"/>
</dbReference>
<dbReference type="PANTHER" id="PTHR23502:SF4">
    <property type="entry name" value="MAJOR FACILITATOR SUPERFAMILY (MFS) PROFILE DOMAIN-CONTAINING PROTEIN-RELATED"/>
    <property type="match status" value="1"/>
</dbReference>
<evidence type="ECO:0000256" key="1">
    <source>
        <dbReference type="ARBA" id="ARBA00004141"/>
    </source>
</evidence>
<evidence type="ECO:0000256" key="5">
    <source>
        <dbReference type="SAM" id="Phobius"/>
    </source>
</evidence>
<feature type="transmembrane region" description="Helical" evidence="5">
    <location>
        <begin position="405"/>
        <end position="426"/>
    </location>
</feature>
<dbReference type="Pfam" id="PF07690">
    <property type="entry name" value="MFS_1"/>
    <property type="match status" value="1"/>
</dbReference>
<keyword evidence="3 5" id="KW-1133">Transmembrane helix</keyword>
<feature type="transmembrane region" description="Helical" evidence="5">
    <location>
        <begin position="198"/>
        <end position="221"/>
    </location>
</feature>
<dbReference type="RefSeq" id="XP_036634149.1">
    <property type="nucleotide sequence ID" value="XM_036772676.1"/>
</dbReference>
<evidence type="ECO:0000313" key="7">
    <source>
        <dbReference type="EMBL" id="KAF7436250.1"/>
    </source>
</evidence>
<protein>
    <recommendedName>
        <fullName evidence="6">Major facilitator superfamily (MFS) profile domain-containing protein</fullName>
    </recommendedName>
</protein>
<feature type="domain" description="Major facilitator superfamily (MFS) profile" evidence="6">
    <location>
        <begin position="73"/>
        <end position="508"/>
    </location>
</feature>
<dbReference type="EMBL" id="JACETU010000002">
    <property type="protein sequence ID" value="KAF7436250.1"/>
    <property type="molecule type" value="Genomic_DNA"/>
</dbReference>
<dbReference type="PANTHER" id="PTHR23502">
    <property type="entry name" value="MAJOR FACILITATOR SUPERFAMILY"/>
    <property type="match status" value="1"/>
</dbReference>
<evidence type="ECO:0000256" key="2">
    <source>
        <dbReference type="ARBA" id="ARBA00022692"/>
    </source>
</evidence>
<comment type="caution">
    <text evidence="7">The sequence shown here is derived from an EMBL/GenBank/DDBJ whole genome shotgun (WGS) entry which is preliminary data.</text>
</comment>
<feature type="transmembrane region" description="Helical" evidence="5">
    <location>
        <begin position="366"/>
        <end position="385"/>
    </location>
</feature>
<feature type="transmembrane region" description="Helical" evidence="5">
    <location>
        <begin position="108"/>
        <end position="126"/>
    </location>
</feature>
<dbReference type="GO" id="GO:0005886">
    <property type="term" value="C:plasma membrane"/>
    <property type="evidence" value="ECO:0007669"/>
    <property type="project" value="TreeGrafter"/>
</dbReference>
<reference evidence="7" key="1">
    <citation type="submission" date="2019-07" db="EMBL/GenBank/DDBJ databases">
        <authorList>
            <person name="Palmer J.M."/>
        </authorList>
    </citation>
    <scope>NUCLEOTIDE SEQUENCE</scope>
    <source>
        <strain evidence="7">PC9</strain>
    </source>
</reference>
<comment type="subcellular location">
    <subcellularLocation>
        <location evidence="1">Membrane</location>
        <topology evidence="1">Multi-pass membrane protein</topology>
    </subcellularLocation>
</comment>
<dbReference type="VEuPathDB" id="FungiDB:PC9H_003079"/>
<dbReference type="GeneID" id="59372897"/>
<sequence length="1064" mass="119746">MGFGILDDKHLKDVPGTALLTDLEVVHGKQVLVHDANLLKRGSGRHAHIILVPQPSDNPNDPLNWPLWKKEACFWSLAFAASLDGALSPMVGPGYVLLSNQFGVSVDTIASSFGSILLGLACFMLFQNVFAVKFGHRIVYLGSVSLMFISCIWCAASPNLSSIRAARVFQGFGMSALQSLVASTIEQIYFVHERGARSVIWSFSIMSGITLGPLLYSYVISNLTWQMGFWFVSIPLGLNVLMIFFLVPETTMKSSSLSGSSPPHPLSEKQSLDKDSVSEHERVASIEQVQPRPATYISQLSLWHGTFTDVNILKIFLRPFPFLLSPITYFIFLVHGLQTVWLSLMPICSSTIFTIEYGFNASEIGLTNLGGIVGIVLALLVTGPLTDWGTVWLSKRNQGIYEPEFRIFFISTMLFGVFGYAGWAVGTTHNMPWIGAVACIMVVNFSMVVSGAAAVTYLLDTHGHEALHVLALTNFSKNIVLYGFTFFANGMIERRGVKIFLYLHVEDIMCLRRVNKMFFLLTHEPIIWKRFLQAMTLPLPPLRPYYRYSLRSNDFEIEQMVTRAISLDDNWRNHHTVARRHKVILTDKFIVEMKLLPGGKYLVVSETDEEGYRYSISVWLLDDAHGPRVLARTDMDVKVFNLQAKYTKYQGQNGIMVSFVRRKFSRKTFPWLNPSQFAPNADIDSPVPFDYEIACFCITLDQLEAMSDADIVPGSQKYYDRLRVLDPPFRTLAFLGSSQRMEHVSLFELNEEPYIIFVQQPSRIVLKNLSTGVRSTLQCNPAHDHPDKEHSISAIKALPGQKDIFVIRTIHMGSSAPPLVLIQLFDMPIAGEKFRNNPREEAAIDDKYLSDFVISDCNTPSLGPDHPKLRTMSGPPPPISVFARAADPNGVMHFKMWPEHIQVPPFAGRPPRTTYRYAIRLFQNQSLQLTGSNKAHVLPGTDRAIIYHVPEDDRSDTPPLVNLRKYIDPGYPHPDLPAPDPDEDVGVLRTTRRRVPHRVFSTLKMPSIWSKALGKGLAAIAWDEGIGRVCMTGHHDRLIRVLDFADVPQSQHLFAEWRREQGYP</sequence>
<dbReference type="AlphaFoldDB" id="A0A8H7DV04"/>
<dbReference type="SUPFAM" id="SSF103473">
    <property type="entry name" value="MFS general substrate transporter"/>
    <property type="match status" value="1"/>
</dbReference>